<dbReference type="InterPro" id="IPR032503">
    <property type="entry name" value="FAO_M"/>
</dbReference>
<dbReference type="InterPro" id="IPR006076">
    <property type="entry name" value="FAD-dep_OxRdtase"/>
</dbReference>
<name>A0ABY5MFU4_9HYPH</name>
<gene>
    <name evidence="7" type="primary">abo_1</name>
    <name evidence="7" type="ORF">NTH_00451</name>
</gene>
<dbReference type="Proteomes" id="UP001342418">
    <property type="component" value="Chromosome"/>
</dbReference>
<dbReference type="SUPFAM" id="SSF101790">
    <property type="entry name" value="Aminomethyltransferase beta-barrel domain"/>
    <property type="match status" value="1"/>
</dbReference>
<comment type="similarity">
    <text evidence="1">Belongs to the GcvT family.</text>
</comment>
<dbReference type="InterPro" id="IPR013977">
    <property type="entry name" value="GcvT_C"/>
</dbReference>
<dbReference type="PANTHER" id="PTHR43757">
    <property type="entry name" value="AMINOMETHYLTRANSFERASE"/>
    <property type="match status" value="1"/>
</dbReference>
<dbReference type="PANTHER" id="PTHR43757:SF2">
    <property type="entry name" value="AMINOMETHYLTRANSFERASE, MITOCHONDRIAL"/>
    <property type="match status" value="1"/>
</dbReference>
<feature type="domain" description="FAD dependent oxidoreductase central" evidence="6">
    <location>
        <begin position="371"/>
        <end position="424"/>
    </location>
</feature>
<dbReference type="PROSITE" id="PS51257">
    <property type="entry name" value="PROKAR_LIPOPROTEIN"/>
    <property type="match status" value="1"/>
</dbReference>
<evidence type="ECO:0000313" key="8">
    <source>
        <dbReference type="Proteomes" id="UP001342418"/>
    </source>
</evidence>
<evidence type="ECO:0000259" key="4">
    <source>
        <dbReference type="Pfam" id="PF01571"/>
    </source>
</evidence>
<keyword evidence="8" id="KW-1185">Reference proteome</keyword>
<evidence type="ECO:0000256" key="2">
    <source>
        <dbReference type="ARBA" id="ARBA00023002"/>
    </source>
</evidence>
<evidence type="ECO:0000259" key="6">
    <source>
        <dbReference type="Pfam" id="PF16350"/>
    </source>
</evidence>
<dbReference type="Pfam" id="PF08669">
    <property type="entry name" value="GCV_T_C"/>
    <property type="match status" value="1"/>
</dbReference>
<dbReference type="Gene3D" id="2.40.30.110">
    <property type="entry name" value="Aminomethyltransferase beta-barrel domains"/>
    <property type="match status" value="1"/>
</dbReference>
<dbReference type="InterPro" id="IPR028896">
    <property type="entry name" value="GcvT/YgfZ/DmdA"/>
</dbReference>
<dbReference type="SUPFAM" id="SSF51905">
    <property type="entry name" value="FAD/NAD(P)-binding domain"/>
    <property type="match status" value="1"/>
</dbReference>
<evidence type="ECO:0000256" key="1">
    <source>
        <dbReference type="ARBA" id="ARBA00008609"/>
    </source>
</evidence>
<dbReference type="InterPro" id="IPR027266">
    <property type="entry name" value="TrmE/GcvT-like"/>
</dbReference>
<feature type="domain" description="Aminomethyltransferase C-terminal" evidence="5">
    <location>
        <begin position="794"/>
        <end position="852"/>
    </location>
</feature>
<dbReference type="InterPro" id="IPR029043">
    <property type="entry name" value="GcvT/YgfZ_C"/>
</dbReference>
<accession>A0ABY5MFU4</accession>
<dbReference type="InterPro" id="IPR006222">
    <property type="entry name" value="GCVT_N"/>
</dbReference>
<feature type="domain" description="GCVT N-terminal" evidence="4">
    <location>
        <begin position="432"/>
        <end position="704"/>
    </location>
</feature>
<dbReference type="RefSeq" id="WP_338528472.1">
    <property type="nucleotide sequence ID" value="NZ_CP030941.1"/>
</dbReference>
<dbReference type="Gene3D" id="3.50.50.60">
    <property type="entry name" value="FAD/NAD(P)-binding domain"/>
    <property type="match status" value="1"/>
</dbReference>
<reference evidence="7 8" key="1">
    <citation type="submission" date="2018-07" db="EMBL/GenBank/DDBJ databases">
        <title>Genome sequence of Nitratireductor thuwali#1536.</title>
        <authorList>
            <person name="Michoud G."/>
            <person name="Merlino G."/>
            <person name="Sefrji F.O."/>
            <person name="Daffonchio D."/>
        </authorList>
    </citation>
    <scope>NUCLEOTIDE SEQUENCE [LARGE SCALE GENOMIC DNA]</scope>
    <source>
        <strain evidence="8">Nit1536</strain>
    </source>
</reference>
<evidence type="ECO:0000259" key="5">
    <source>
        <dbReference type="Pfam" id="PF08669"/>
    </source>
</evidence>
<dbReference type="Gene3D" id="3.30.9.10">
    <property type="entry name" value="D-Amino Acid Oxidase, subunit A, domain 2"/>
    <property type="match status" value="1"/>
</dbReference>
<dbReference type="SUPFAM" id="SSF103025">
    <property type="entry name" value="Folate-binding domain"/>
    <property type="match status" value="1"/>
</dbReference>
<dbReference type="InterPro" id="IPR036188">
    <property type="entry name" value="FAD/NAD-bd_sf"/>
</dbReference>
<evidence type="ECO:0000259" key="3">
    <source>
        <dbReference type="Pfam" id="PF01266"/>
    </source>
</evidence>
<keyword evidence="2 7" id="KW-0560">Oxidoreductase</keyword>
<protein>
    <submittedName>
        <fullName evidence="7">4-methylaminobutanoate oxidase (Formaldehyde-forming)</fullName>
        <ecNumber evidence="7">1.5.3.19</ecNumber>
    </submittedName>
</protein>
<dbReference type="Pfam" id="PF01266">
    <property type="entry name" value="DAO"/>
    <property type="match status" value="1"/>
</dbReference>
<dbReference type="Gene3D" id="3.30.1360.120">
    <property type="entry name" value="Probable tRNA modification gtpase trme, domain 1"/>
    <property type="match status" value="1"/>
</dbReference>
<evidence type="ECO:0000313" key="7">
    <source>
        <dbReference type="EMBL" id="UUP16011.1"/>
    </source>
</evidence>
<dbReference type="GO" id="GO:0102317">
    <property type="term" value="F:4-methylaminobutyrate oxidase (demethylating) activity"/>
    <property type="evidence" value="ECO:0007669"/>
    <property type="project" value="UniProtKB-EC"/>
</dbReference>
<organism evidence="7 8">
    <name type="scientific">Nitratireductor thuwali</name>
    <dbReference type="NCBI Taxonomy" id="2267699"/>
    <lineage>
        <taxon>Bacteria</taxon>
        <taxon>Pseudomonadati</taxon>
        <taxon>Pseudomonadota</taxon>
        <taxon>Alphaproteobacteria</taxon>
        <taxon>Hyphomicrobiales</taxon>
        <taxon>Phyllobacteriaceae</taxon>
        <taxon>Nitratireductor</taxon>
    </lineage>
</organism>
<dbReference type="Pfam" id="PF01571">
    <property type="entry name" value="GCV_T"/>
    <property type="match status" value="1"/>
</dbReference>
<proteinExistence type="inferred from homology"/>
<feature type="domain" description="FAD dependent oxidoreductase" evidence="3">
    <location>
        <begin position="7"/>
        <end position="368"/>
    </location>
</feature>
<dbReference type="Gene3D" id="3.30.70.1400">
    <property type="entry name" value="Aminomethyltransferase beta-barrel domains"/>
    <property type="match status" value="1"/>
</dbReference>
<dbReference type="EMBL" id="CP030941">
    <property type="protein sequence ID" value="UUP16011.1"/>
    <property type="molecule type" value="Genomic_DNA"/>
</dbReference>
<dbReference type="SUPFAM" id="SSF54373">
    <property type="entry name" value="FAD-linked reductases, C-terminal domain"/>
    <property type="match status" value="1"/>
</dbReference>
<dbReference type="Pfam" id="PF16350">
    <property type="entry name" value="FAO_M"/>
    <property type="match status" value="1"/>
</dbReference>
<dbReference type="EC" id="1.5.3.19" evidence="7"/>
<sequence>MNSHAKAVVIGGGVVGCSVLYHLARAGWRDVMLIERSELTSGSSWHAAGGFHTLNGDPNVARLQAYTVQLYKEIEELSGQSCGLHLTGGVMLADSPERMDFLRLAHAKGRYLGMETELITPSEAKAMFPLMDETHFVGAMWDPVEGHLDPSGTTHAYARAARKLGAEIVLRNRVTELTQEPDGTWNVVTEQGTVKAENVVNCGGLWAREVGRMVGLELPLLAMEHMYLLTEPMPEVEEFNRSTGREMIGVIDFKGEIYTRQERNGILLGTYEKAAKPWSPRQTPWDFGHELLEPDIDRIAPSLEVGFRHFPALQNAGIKQIINGPFTFAPDGNPLVGPVQGLTNFWCACAVMAGFSQGGGVGLALANWMVDGDPGFDVWGMDVARFGEWATLRYTNAKVRENYSRRFSIRFPNEELPAARPAQTTPLYDIMTRDNNAVMGDSWGLETALWFAPKGTAPKDIVSFHRSNDFEHVGEEVRAVRERVGVTEIANFAKYEVTGPGAEDFLNRLMTNSMPKTGRIVLSPMLNEFGKLIGDFTIAKAQEGRFMIWGSSAAQVYHMRWFEKHLPEDGSVRIHRFDQTLVGLSIAGPQSRAVLEKLADIDVSKDAFRFMEFREMAVAGCPCMVNRLTYTGDLGYEIWMPPAYQRRVYLAIKEAGAPFGIVDFGMRALLCMRLEKNFPTWFRELRPIYGPCEGGMDRFVKLEKNDFVGREAAAREQADGPKLRRVSFIVEAADADVMGDEPVWARVNGREFGTVAKSHGFGAQRFGADGGEIKGRAVPAGSGDASSIRGTEDGDWRVVGWVTSGGYAHYVRKSMAQGYVPAELASDQSEGLFEIEILGHRRPARINIDPPFDPAGERMRG</sequence>